<dbReference type="EMBL" id="ABXV02000027">
    <property type="protein sequence ID" value="EFB71987.1"/>
    <property type="molecule type" value="Genomic_DNA"/>
</dbReference>
<proteinExistence type="predicted"/>
<evidence type="ECO:0000313" key="1">
    <source>
        <dbReference type="EMBL" id="EFB71987.1"/>
    </source>
</evidence>
<dbReference type="HOGENOM" id="CLU_2938072_0_0_6"/>
<gene>
    <name evidence="1" type="ORF">PROVRUST_06741</name>
</gene>
<dbReference type="Proteomes" id="UP000005512">
    <property type="component" value="Unassembled WGS sequence"/>
</dbReference>
<accession>D1P371</accession>
<dbReference type="AlphaFoldDB" id="D1P371"/>
<name>D1P371_9GAMM</name>
<dbReference type="RefSeq" id="WP_006814761.1">
    <property type="nucleotide sequence ID" value="NZ_GG703819.1"/>
</dbReference>
<protein>
    <submittedName>
        <fullName evidence="1">Uncharacterized protein</fullName>
    </submittedName>
</protein>
<keyword evidence="2" id="KW-1185">Reference proteome</keyword>
<evidence type="ECO:0000313" key="2">
    <source>
        <dbReference type="Proteomes" id="UP000005512"/>
    </source>
</evidence>
<sequence>MSGGIIDCPHCGRKLGYEEWGVVGPGGKEKEPVICPYEDCSKIIFEEMINGIFRSRKVTN</sequence>
<organism evidence="1 2">
    <name type="scientific">Providencia rustigianii DSM 4541</name>
    <dbReference type="NCBI Taxonomy" id="500637"/>
    <lineage>
        <taxon>Bacteria</taxon>
        <taxon>Pseudomonadati</taxon>
        <taxon>Pseudomonadota</taxon>
        <taxon>Gammaproteobacteria</taxon>
        <taxon>Enterobacterales</taxon>
        <taxon>Morganellaceae</taxon>
        <taxon>Providencia</taxon>
    </lineage>
</organism>
<comment type="caution">
    <text evidence="1">The sequence shown here is derived from an EMBL/GenBank/DDBJ whole genome shotgun (WGS) entry which is preliminary data.</text>
</comment>
<dbReference type="STRING" id="500637.PROVRUST_06741"/>
<reference evidence="1" key="1">
    <citation type="submission" date="2009-12" db="EMBL/GenBank/DDBJ databases">
        <authorList>
            <person name="Weinstock G."/>
            <person name="Sodergren E."/>
            <person name="Clifton S."/>
            <person name="Fulton L."/>
            <person name="Fulton B."/>
            <person name="Courtney L."/>
            <person name="Fronick C."/>
            <person name="Harrison M."/>
            <person name="Strong C."/>
            <person name="Farmer C."/>
            <person name="Delahaunty K."/>
            <person name="Markovic C."/>
            <person name="Hall O."/>
            <person name="Minx P."/>
            <person name="Tomlinson C."/>
            <person name="Mitreva M."/>
            <person name="Nelson J."/>
            <person name="Hou S."/>
            <person name="Wollam A."/>
            <person name="Pepin K.H."/>
            <person name="Johnson M."/>
            <person name="Bhonagiri V."/>
            <person name="Nash W.E."/>
            <person name="Warren W."/>
            <person name="Chinwalla A."/>
            <person name="Mardis E.R."/>
            <person name="Wilson R.K."/>
        </authorList>
    </citation>
    <scope>NUCLEOTIDE SEQUENCE [LARGE SCALE GENOMIC DNA]</scope>
    <source>
        <strain evidence="1">DSM 4541</strain>
    </source>
</reference>